<organism evidence="2 3">
    <name type="scientific">Goodea atripinnis</name>
    <dbReference type="NCBI Taxonomy" id="208336"/>
    <lineage>
        <taxon>Eukaryota</taxon>
        <taxon>Metazoa</taxon>
        <taxon>Chordata</taxon>
        <taxon>Craniata</taxon>
        <taxon>Vertebrata</taxon>
        <taxon>Euteleostomi</taxon>
        <taxon>Actinopterygii</taxon>
        <taxon>Neopterygii</taxon>
        <taxon>Teleostei</taxon>
        <taxon>Neoteleostei</taxon>
        <taxon>Acanthomorphata</taxon>
        <taxon>Ovalentaria</taxon>
        <taxon>Atherinomorphae</taxon>
        <taxon>Cyprinodontiformes</taxon>
        <taxon>Goodeidae</taxon>
        <taxon>Goodea</taxon>
    </lineage>
</organism>
<proteinExistence type="predicted"/>
<dbReference type="EMBL" id="JAHRIO010007397">
    <property type="protein sequence ID" value="MEQ2160441.1"/>
    <property type="molecule type" value="Genomic_DNA"/>
</dbReference>
<dbReference type="PANTHER" id="PTHR33480:SF5">
    <property type="entry name" value="SI:DKEY-51D8.9"/>
    <property type="match status" value="1"/>
</dbReference>
<feature type="region of interest" description="Disordered" evidence="1">
    <location>
        <begin position="1"/>
        <end position="27"/>
    </location>
</feature>
<name>A0ABV0MMV5_9TELE</name>
<keyword evidence="3" id="KW-1185">Reference proteome</keyword>
<protein>
    <submittedName>
        <fullName evidence="2">Uncharacterized protein</fullName>
    </submittedName>
</protein>
<evidence type="ECO:0000313" key="2">
    <source>
        <dbReference type="EMBL" id="MEQ2160441.1"/>
    </source>
</evidence>
<sequence>RPDNKVPVAIEDSGNSNTTKDPSQRKRLKWNQEEIQAVEKTLMDCIDSGKVPGKAQCMKCIEASPVALKDRAWQGVKFYVKNRIDSLKRESFKRR</sequence>
<evidence type="ECO:0000313" key="3">
    <source>
        <dbReference type="Proteomes" id="UP001476798"/>
    </source>
</evidence>
<dbReference type="PANTHER" id="PTHR33480">
    <property type="entry name" value="SET DOMAIN-CONTAINING PROTEIN-RELATED"/>
    <property type="match status" value="1"/>
</dbReference>
<accession>A0ABV0MMV5</accession>
<evidence type="ECO:0000256" key="1">
    <source>
        <dbReference type="SAM" id="MobiDB-lite"/>
    </source>
</evidence>
<comment type="caution">
    <text evidence="2">The sequence shown here is derived from an EMBL/GenBank/DDBJ whole genome shotgun (WGS) entry which is preliminary data.</text>
</comment>
<gene>
    <name evidence="2" type="ORF">GOODEAATRI_033761</name>
</gene>
<feature type="non-terminal residue" evidence="2">
    <location>
        <position position="1"/>
    </location>
</feature>
<dbReference type="Proteomes" id="UP001476798">
    <property type="component" value="Unassembled WGS sequence"/>
</dbReference>
<reference evidence="2 3" key="1">
    <citation type="submission" date="2021-06" db="EMBL/GenBank/DDBJ databases">
        <authorList>
            <person name="Palmer J.M."/>
        </authorList>
    </citation>
    <scope>NUCLEOTIDE SEQUENCE [LARGE SCALE GENOMIC DNA]</scope>
    <source>
        <strain evidence="2 3">GA_2019</strain>
        <tissue evidence="2">Muscle</tissue>
    </source>
</reference>